<dbReference type="SUPFAM" id="SSF51430">
    <property type="entry name" value="NAD(P)-linked oxidoreductase"/>
    <property type="match status" value="1"/>
</dbReference>
<keyword evidence="4" id="KW-1185">Reference proteome</keyword>
<dbReference type="InterPro" id="IPR023210">
    <property type="entry name" value="NADP_OxRdtase_dom"/>
</dbReference>
<dbReference type="EMBL" id="CACSIO010000045">
    <property type="protein sequence ID" value="CAA0122432.1"/>
    <property type="molecule type" value="Genomic_DNA"/>
</dbReference>
<sequence>MNKKLLGSTDVGLSPLALGTVKFGRNQSVKYPGQFNLPADTDLKNLLSLARDYGVSTLDTAPAYGISEERLGKLMQGQRNAFEIISKAGEIYDTAADSSTYRFDAKTLRHSLETSLRTLKTDYLDVWLLHSDGNDLDNLNDETLEVFLTAKQQGYVRAIGMSTKTVDGGRKALEHMDCIMMAASLSHEDEAPLFDIAASLNKGLLMKKIFDSGWALTNDNKSQVMEQTYNTLFSHQAVCSAIVGTINPKHLIENTQAFEQAVPLGNTDAQ</sequence>
<evidence type="ECO:0000313" key="3">
    <source>
        <dbReference type="EMBL" id="CAA0122432.1"/>
    </source>
</evidence>
<dbReference type="AlphaFoldDB" id="A0A5S9P0Z5"/>
<dbReference type="Proteomes" id="UP000441399">
    <property type="component" value="Unassembled WGS sequence"/>
</dbReference>
<dbReference type="EMBL" id="CACSIO010000004">
    <property type="protein sequence ID" value="CAA0096884.1"/>
    <property type="molecule type" value="Genomic_DNA"/>
</dbReference>
<reference evidence="2 4" key="1">
    <citation type="submission" date="2019-11" db="EMBL/GenBank/DDBJ databases">
        <authorList>
            <person name="Holert J."/>
        </authorList>
    </citation>
    <scope>NUCLEOTIDE SEQUENCE [LARGE SCALE GENOMIC DNA]</scope>
    <source>
        <strain evidence="2">SB11_3</strain>
    </source>
</reference>
<dbReference type="PANTHER" id="PTHR43312">
    <property type="entry name" value="D-THREO-ALDOSE 1-DEHYDROGENASE"/>
    <property type="match status" value="1"/>
</dbReference>
<dbReference type="GO" id="GO:0047834">
    <property type="term" value="F:D-threo-aldose 1-dehydrogenase activity"/>
    <property type="evidence" value="ECO:0007669"/>
    <property type="project" value="UniProtKB-EC"/>
</dbReference>
<dbReference type="PANTHER" id="PTHR43312:SF1">
    <property type="entry name" value="NADP-DEPENDENT OXIDOREDUCTASE DOMAIN-CONTAINING PROTEIN"/>
    <property type="match status" value="1"/>
</dbReference>
<dbReference type="EC" id="1.1.1.122" evidence="2"/>
<dbReference type="Gene3D" id="3.20.20.100">
    <property type="entry name" value="NADP-dependent oxidoreductase domain"/>
    <property type="match status" value="1"/>
</dbReference>
<dbReference type="Pfam" id="PF00248">
    <property type="entry name" value="Aldo_ket_red"/>
    <property type="match status" value="1"/>
</dbReference>
<organism evidence="2 4">
    <name type="scientific">BD1-7 clade bacterium</name>
    <dbReference type="NCBI Taxonomy" id="2029982"/>
    <lineage>
        <taxon>Bacteria</taxon>
        <taxon>Pseudomonadati</taxon>
        <taxon>Pseudomonadota</taxon>
        <taxon>Gammaproteobacteria</taxon>
        <taxon>Cellvibrionales</taxon>
        <taxon>Spongiibacteraceae</taxon>
        <taxon>BD1-7 clade</taxon>
    </lineage>
</organism>
<gene>
    <name evidence="2" type="primary">fdh_2</name>
    <name evidence="3" type="synonym">fdh_1</name>
    <name evidence="3" type="ORF">OPDIPICF_02601</name>
    <name evidence="2" type="ORF">OPDIPICF_04021</name>
</gene>
<proteinExistence type="predicted"/>
<evidence type="ECO:0000313" key="4">
    <source>
        <dbReference type="Proteomes" id="UP000441399"/>
    </source>
</evidence>
<dbReference type="InterPro" id="IPR036812">
    <property type="entry name" value="NAD(P)_OxRdtase_dom_sf"/>
</dbReference>
<keyword evidence="2" id="KW-0560">Oxidoreductase</keyword>
<accession>A0A5S9P0Z5</accession>
<evidence type="ECO:0000313" key="2">
    <source>
        <dbReference type="EMBL" id="CAA0096884.1"/>
    </source>
</evidence>
<name>A0A5S9P0Z5_9GAMM</name>
<evidence type="ECO:0000259" key="1">
    <source>
        <dbReference type="Pfam" id="PF00248"/>
    </source>
</evidence>
<dbReference type="InterPro" id="IPR053135">
    <property type="entry name" value="AKR2_Oxidoreductase"/>
</dbReference>
<dbReference type="OrthoDB" id="9773828at2"/>
<protein>
    <submittedName>
        <fullName evidence="2">D-threo-aldose 1-dehydrogenase</fullName>
        <ecNumber evidence="2">1.1.1.122</ecNumber>
    </submittedName>
</protein>
<feature type="domain" description="NADP-dependent oxidoreductase" evidence="1">
    <location>
        <begin position="16"/>
        <end position="223"/>
    </location>
</feature>
<dbReference type="CDD" id="cd19095">
    <property type="entry name" value="AKR_PA4992-like"/>
    <property type="match status" value="1"/>
</dbReference>